<gene>
    <name evidence="4" type="ORF">LZ496_09510</name>
</gene>
<accession>A0ABT0RVH9</accession>
<comment type="caution">
    <text evidence="4">The sequence shown here is derived from an EMBL/GenBank/DDBJ whole genome shotgun (WGS) entry which is preliminary data.</text>
</comment>
<keyword evidence="4" id="KW-0808">Transferase</keyword>
<name>A0ABT0RVH9_9SPHN</name>
<dbReference type="InterPro" id="IPR015424">
    <property type="entry name" value="PyrdxlP-dep_Trfase"/>
</dbReference>
<dbReference type="Pfam" id="PF00202">
    <property type="entry name" value="Aminotran_3"/>
    <property type="match status" value="1"/>
</dbReference>
<dbReference type="GO" id="GO:0008483">
    <property type="term" value="F:transaminase activity"/>
    <property type="evidence" value="ECO:0007669"/>
    <property type="project" value="UniProtKB-KW"/>
</dbReference>
<dbReference type="RefSeq" id="WP_249904392.1">
    <property type="nucleotide sequence ID" value="NZ_JAMGBA010000002.1"/>
</dbReference>
<dbReference type="EMBL" id="JAMGBA010000002">
    <property type="protein sequence ID" value="MCL6699017.1"/>
    <property type="molecule type" value="Genomic_DNA"/>
</dbReference>
<dbReference type="InterPro" id="IPR015422">
    <property type="entry name" value="PyrdxlP-dep_Trfase_small"/>
</dbReference>
<dbReference type="PANTHER" id="PTHR43094">
    <property type="entry name" value="AMINOTRANSFERASE"/>
    <property type="match status" value="1"/>
</dbReference>
<dbReference type="Gene3D" id="3.90.1150.10">
    <property type="entry name" value="Aspartate Aminotransferase, domain 1"/>
    <property type="match status" value="1"/>
</dbReference>
<comment type="similarity">
    <text evidence="1 3">Belongs to the class-III pyridoxal-phosphate-dependent aminotransferase family.</text>
</comment>
<dbReference type="Gene3D" id="3.40.640.10">
    <property type="entry name" value="Type I PLP-dependent aspartate aminotransferase-like (Major domain)"/>
    <property type="match status" value="1"/>
</dbReference>
<dbReference type="CDD" id="cd00610">
    <property type="entry name" value="OAT_like"/>
    <property type="match status" value="1"/>
</dbReference>
<evidence type="ECO:0000313" key="5">
    <source>
        <dbReference type="Proteomes" id="UP001203410"/>
    </source>
</evidence>
<dbReference type="Proteomes" id="UP001203410">
    <property type="component" value="Unassembled WGS sequence"/>
</dbReference>
<sequence length="442" mass="47242">MGAEHVLHRTTQRPPMAVRGEGIYLIDEQGRRYIDACGGAAVSCLGHGHPKVAAALSEQASRLEYVHTGFFTSDAAERLAAMVAKMSPGTLDRVWYTSSGSEAIEAALKLARQYHLERGEKGRRHVIARRLSYHGNTLGALAAGGSAWRRLPYEPLLMDVALVDPCFEYRFAEPGESPEAYGAKAANALEREIARLGPETVMCFVAETVVGATAGAVPPVPGYLRKIREICDRNGILMILDEVMCGSGRTGTFLSCEQDGVVPDIVTLGKGLGAGYQPIGAVVCTSEVYDTVANGSGALKHGQTYNAHPVGCAAALAVQQVIREEALLDRVNSAGTRLRSLLAERFGNHPHVGDIRGRGLLQAIELVADRSTKAPFDPELALHQHAKADAMDRGLLIYPGGGTIDGRHGDHILLAPPYNVTDEELETIVDLLGDTVEAVLPS</sequence>
<reference evidence="4 5" key="1">
    <citation type="submission" date="2022-05" db="EMBL/GenBank/DDBJ databases">
        <authorList>
            <person name="Jo J.-H."/>
            <person name="Im W.-T."/>
        </authorList>
    </citation>
    <scope>NUCLEOTIDE SEQUENCE [LARGE SCALE GENOMIC DNA]</scope>
    <source>
        <strain evidence="4 5">NSE70-1</strain>
    </source>
</reference>
<organism evidence="4 5">
    <name type="scientific">Sphingomonas caseinilyticus</name>
    <dbReference type="NCBI Taxonomy" id="2908205"/>
    <lineage>
        <taxon>Bacteria</taxon>
        <taxon>Pseudomonadati</taxon>
        <taxon>Pseudomonadota</taxon>
        <taxon>Alphaproteobacteria</taxon>
        <taxon>Sphingomonadales</taxon>
        <taxon>Sphingomonadaceae</taxon>
        <taxon>Sphingomonas</taxon>
    </lineage>
</organism>
<dbReference type="InterPro" id="IPR015421">
    <property type="entry name" value="PyrdxlP-dep_Trfase_major"/>
</dbReference>
<keyword evidence="2 3" id="KW-0663">Pyridoxal phosphate</keyword>
<dbReference type="SUPFAM" id="SSF53383">
    <property type="entry name" value="PLP-dependent transferases"/>
    <property type="match status" value="1"/>
</dbReference>
<dbReference type="PANTHER" id="PTHR43094:SF1">
    <property type="entry name" value="AMINOTRANSFERASE CLASS-III"/>
    <property type="match status" value="1"/>
</dbReference>
<proteinExistence type="inferred from homology"/>
<dbReference type="InterPro" id="IPR005814">
    <property type="entry name" value="Aminotrans_3"/>
</dbReference>
<keyword evidence="4" id="KW-0032">Aminotransferase</keyword>
<evidence type="ECO:0000313" key="4">
    <source>
        <dbReference type="EMBL" id="MCL6699017.1"/>
    </source>
</evidence>
<evidence type="ECO:0000256" key="2">
    <source>
        <dbReference type="ARBA" id="ARBA00022898"/>
    </source>
</evidence>
<keyword evidence="5" id="KW-1185">Reference proteome</keyword>
<evidence type="ECO:0000256" key="3">
    <source>
        <dbReference type="RuleBase" id="RU003560"/>
    </source>
</evidence>
<dbReference type="NCBIfam" id="NF005685">
    <property type="entry name" value="PRK07483.1"/>
    <property type="match status" value="1"/>
</dbReference>
<protein>
    <submittedName>
        <fullName evidence="4">Aspartate aminotransferase family protein</fullName>
    </submittedName>
</protein>
<evidence type="ECO:0000256" key="1">
    <source>
        <dbReference type="ARBA" id="ARBA00008954"/>
    </source>
</evidence>